<evidence type="ECO:0000256" key="7">
    <source>
        <dbReference type="ARBA" id="ARBA00023157"/>
    </source>
</evidence>
<evidence type="ECO:0000256" key="2">
    <source>
        <dbReference type="ARBA" id="ARBA00009657"/>
    </source>
</evidence>
<evidence type="ECO:0000256" key="4">
    <source>
        <dbReference type="ARBA" id="ARBA00022692"/>
    </source>
</evidence>
<dbReference type="Gene3D" id="1.20.1250.20">
    <property type="entry name" value="MFS general substrate transporter like domains"/>
    <property type="match status" value="1"/>
</dbReference>
<dbReference type="PANTHER" id="PTHR11388:SF76">
    <property type="entry name" value="SOLUTE CARRIER ORGANIC ANION TRANSPORTER FAMILY MEMBER"/>
    <property type="match status" value="1"/>
</dbReference>
<proteinExistence type="inferred from homology"/>
<dbReference type="NCBIfam" id="TIGR00805">
    <property type="entry name" value="oat"/>
    <property type="match status" value="1"/>
</dbReference>
<feature type="compositionally biased region" description="Polar residues" evidence="9">
    <location>
        <begin position="768"/>
        <end position="779"/>
    </location>
</feature>
<feature type="transmembrane region" description="Helical" evidence="8">
    <location>
        <begin position="372"/>
        <end position="393"/>
    </location>
</feature>
<dbReference type="InterPro" id="IPR036259">
    <property type="entry name" value="MFS_trans_sf"/>
</dbReference>
<feature type="transmembrane region" description="Helical" evidence="8">
    <location>
        <begin position="643"/>
        <end position="669"/>
    </location>
</feature>
<dbReference type="CDD" id="cd17336">
    <property type="entry name" value="MFS_SLCO_OATP"/>
    <property type="match status" value="1"/>
</dbReference>
<dbReference type="EMBL" id="CMVM020000117">
    <property type="status" value="NOT_ANNOTATED_CDS"/>
    <property type="molecule type" value="Genomic_DNA"/>
</dbReference>
<feature type="transmembrane region" description="Helical" evidence="8">
    <location>
        <begin position="681"/>
        <end position="703"/>
    </location>
</feature>
<dbReference type="Proteomes" id="UP000024404">
    <property type="component" value="Unassembled WGS sequence"/>
</dbReference>
<dbReference type="InterPro" id="IPR002350">
    <property type="entry name" value="Kazal_dom"/>
</dbReference>
<evidence type="ECO:0000313" key="11">
    <source>
        <dbReference type="EnsemblMetazoa" id="OVOC3522.1"/>
    </source>
</evidence>
<dbReference type="AlphaFoldDB" id="A0A8R1TRU5"/>
<comment type="similarity">
    <text evidence="2 8">Belongs to the organo anion transporter (TC 2.A.60) family.</text>
</comment>
<evidence type="ECO:0000259" key="10">
    <source>
        <dbReference type="PROSITE" id="PS51465"/>
    </source>
</evidence>
<evidence type="ECO:0000256" key="5">
    <source>
        <dbReference type="ARBA" id="ARBA00022989"/>
    </source>
</evidence>
<keyword evidence="6 8" id="KW-0472">Membrane</keyword>
<feature type="transmembrane region" description="Helical" evidence="8">
    <location>
        <begin position="459"/>
        <end position="478"/>
    </location>
</feature>
<feature type="transmembrane region" description="Helical" evidence="8">
    <location>
        <begin position="21"/>
        <end position="44"/>
    </location>
</feature>
<feature type="transmembrane region" description="Helical" evidence="8">
    <location>
        <begin position="498"/>
        <end position="519"/>
    </location>
</feature>
<accession>A0A8R1TRU5</accession>
<protein>
    <recommendedName>
        <fullName evidence="8">Solute carrier organic anion transporter family member</fullName>
    </recommendedName>
</protein>
<evidence type="ECO:0000256" key="3">
    <source>
        <dbReference type="ARBA" id="ARBA00022475"/>
    </source>
</evidence>
<reference evidence="12" key="1">
    <citation type="submission" date="2013-10" db="EMBL/GenBank/DDBJ databases">
        <title>Genome sequencing of Onchocerca volvulus.</title>
        <authorList>
            <person name="Cotton J."/>
            <person name="Tsai J."/>
            <person name="Stanley E."/>
            <person name="Tracey A."/>
            <person name="Holroyd N."/>
            <person name="Lustigman S."/>
            <person name="Berriman M."/>
        </authorList>
    </citation>
    <scope>NUCLEOTIDE SEQUENCE</scope>
</reference>
<evidence type="ECO:0000256" key="1">
    <source>
        <dbReference type="ARBA" id="ARBA00004651"/>
    </source>
</evidence>
<feature type="transmembrane region" description="Helical" evidence="8">
    <location>
        <begin position="531"/>
        <end position="556"/>
    </location>
</feature>
<feature type="region of interest" description="Disordered" evidence="9">
    <location>
        <begin position="764"/>
        <end position="787"/>
    </location>
</feature>
<keyword evidence="5 8" id="KW-1133">Transmembrane helix</keyword>
<dbReference type="PANTHER" id="PTHR11388">
    <property type="entry name" value="ORGANIC ANION TRANSPORTER"/>
    <property type="match status" value="1"/>
</dbReference>
<keyword evidence="12" id="KW-1185">Reference proteome</keyword>
<dbReference type="GO" id="GO:0016323">
    <property type="term" value="C:basolateral plasma membrane"/>
    <property type="evidence" value="ECO:0007669"/>
    <property type="project" value="TreeGrafter"/>
</dbReference>
<dbReference type="GO" id="GO:0015347">
    <property type="term" value="F:sodium-independent organic anion transmembrane transporter activity"/>
    <property type="evidence" value="ECO:0007669"/>
    <property type="project" value="TreeGrafter"/>
</dbReference>
<feature type="transmembrane region" description="Helical" evidence="8">
    <location>
        <begin position="332"/>
        <end position="352"/>
    </location>
</feature>
<organism evidence="11 12">
    <name type="scientific">Onchocerca volvulus</name>
    <dbReference type="NCBI Taxonomy" id="6282"/>
    <lineage>
        <taxon>Eukaryota</taxon>
        <taxon>Metazoa</taxon>
        <taxon>Ecdysozoa</taxon>
        <taxon>Nematoda</taxon>
        <taxon>Chromadorea</taxon>
        <taxon>Rhabditida</taxon>
        <taxon>Spirurina</taxon>
        <taxon>Spiruromorpha</taxon>
        <taxon>Filarioidea</taxon>
        <taxon>Onchocercidae</taxon>
        <taxon>Onchocerca</taxon>
    </lineage>
</organism>
<dbReference type="GO" id="GO:0006811">
    <property type="term" value="P:monoatomic ion transport"/>
    <property type="evidence" value="ECO:0007669"/>
    <property type="project" value="UniProtKB-KW"/>
</dbReference>
<dbReference type="PROSITE" id="PS51465">
    <property type="entry name" value="KAZAL_2"/>
    <property type="match status" value="1"/>
</dbReference>
<keyword evidence="7" id="KW-1015">Disulfide bond</keyword>
<feature type="domain" description="Kazal-like" evidence="10">
    <location>
        <begin position="568"/>
        <end position="626"/>
    </location>
</feature>
<comment type="caution">
    <text evidence="8">Lacks conserved residue(s) required for the propagation of feature annotation.</text>
</comment>
<evidence type="ECO:0000256" key="6">
    <source>
        <dbReference type="ARBA" id="ARBA00023136"/>
    </source>
</evidence>
<evidence type="ECO:0000313" key="12">
    <source>
        <dbReference type="Proteomes" id="UP000024404"/>
    </source>
</evidence>
<evidence type="ECO:0000256" key="9">
    <source>
        <dbReference type="SAM" id="MobiDB-lite"/>
    </source>
</evidence>
<dbReference type="InterPro" id="IPR004156">
    <property type="entry name" value="OATP"/>
</dbReference>
<comment type="subcellular location">
    <subcellularLocation>
        <location evidence="1 8">Cell membrane</location>
        <topology evidence="1 8">Multi-pass membrane protein</topology>
    </subcellularLocation>
</comment>
<dbReference type="EnsemblMetazoa" id="OVOC3522.1">
    <property type="protein sequence ID" value="OVOC3522.1"/>
    <property type="gene ID" value="WBGene00240331"/>
</dbReference>
<keyword evidence="8" id="KW-0406">Ion transport</keyword>
<reference evidence="11" key="2">
    <citation type="submission" date="2022-06" db="UniProtKB">
        <authorList>
            <consortium name="EnsemblMetazoa"/>
        </authorList>
    </citation>
    <scope>IDENTIFICATION</scope>
</reference>
<dbReference type="GO" id="GO:0043252">
    <property type="term" value="P:sodium-independent organic anion transport"/>
    <property type="evidence" value="ECO:0007669"/>
    <property type="project" value="TreeGrafter"/>
</dbReference>
<dbReference type="Pfam" id="PF03137">
    <property type="entry name" value="OATP"/>
    <property type="match status" value="1"/>
</dbReference>
<feature type="transmembrane region" description="Helical" evidence="8">
    <location>
        <begin position="91"/>
        <end position="113"/>
    </location>
</feature>
<feature type="transmembrane region" description="Helical" evidence="8">
    <location>
        <begin position="289"/>
        <end position="311"/>
    </location>
</feature>
<name>A0A8R1TRU5_ONCVO</name>
<dbReference type="SUPFAM" id="SSF103473">
    <property type="entry name" value="MFS general substrate transporter"/>
    <property type="match status" value="2"/>
</dbReference>
<keyword evidence="3" id="KW-1003">Cell membrane</keyword>
<sequence>MIKVGSNDDSVWSSLKKKVNFIHIFFALFAVILLVESTSLTYIISTVQAIERQFQIPSKLSGFIVSASDFVYIPTILFVSYFGSKGNRVKWIGFGTSITAISHLLIFSSNFLFPVEQQILNYTTFQERLLPPNELLTPNAKFEQFFDYEPIKDRINESVKDDFLKKIMLLNDFSLRDVIPSWKSGYSERSNEMVMVNDNYTLDEALLSKIIQKMYVVIDGNTSNSEIRKVKSLLQEYVAKRINETSDDLNKIQNSARAPFAYCSKLINEMRQIIKEGKCGKKSVHVRPIFVLLFGLILFGIGRCMPWSLGVPLIDDIFSKKNLPISVAGMNFIRILGPVCGFLIGSLCSKYYYTLKPPPGLTAEDPTWIGAWWLGFLFIGLLLIGPSIALYFFPVKKIFRNKSAIVPQSGTVNSDNDAEQKEMTVFDKYHHNDSVESLSIYIKFRALYEAYVELLESKIFVALLVARILDLFAIRGYMVFLPKYLEIHFSIPQYNVHILMAFFGIFGLGAGAISGGLIVRRQKFSGRGTAIFLVIFSVVNIALFFSEGLFGCYSITNQVGVNGRSTNYNYTQLCNANCGCQSAPLYPVCDKSGYAFFSPCHAGCRDVRITDVKMHELEFSSCECKPEEMLSRKNCQDDCKLKAMFFCLLMIIGSFAGGNCIVPGILLILRSVPPIHRSIALGFQGFMVSLFASLPSPFIWGIIVDTTCLIWNYTCPEDKGACVIYEPKLLRQRLHFTYVGIRLLSTIFDLYVIKHAGNINIMDETNDNQKQTNDSTAQTAPEIAKSF</sequence>
<keyword evidence="8" id="KW-0813">Transport</keyword>
<keyword evidence="4 8" id="KW-0812">Transmembrane</keyword>
<evidence type="ECO:0000256" key="8">
    <source>
        <dbReference type="RuleBase" id="RU362056"/>
    </source>
</evidence>
<feature type="transmembrane region" description="Helical" evidence="8">
    <location>
        <begin position="64"/>
        <end position="84"/>
    </location>
</feature>